<name>G2XRA5_BOTF4</name>
<sequence length="109" mass="12067">MVVEERKTSPSYLGALQRQIGELAQVRRDNSACGSFQSDSSKKVSFVDVRRSNTVWNEVNQQGFFNKKGGEKTSQKGELALDSRPGTPEIEVLGDPSSHIQAVNWVNLD</sequence>
<accession>G2XRA5</accession>
<evidence type="ECO:0000256" key="1">
    <source>
        <dbReference type="SAM" id="MobiDB-lite"/>
    </source>
</evidence>
<evidence type="ECO:0000313" key="2">
    <source>
        <dbReference type="EMBL" id="CCD43273.1"/>
    </source>
</evidence>
<dbReference type="AlphaFoldDB" id="G2XRA5"/>
<evidence type="ECO:0000313" key="3">
    <source>
        <dbReference type="Proteomes" id="UP000008177"/>
    </source>
</evidence>
<dbReference type="EMBL" id="FQ790256">
    <property type="protein sequence ID" value="CCD43273.1"/>
    <property type="molecule type" value="Genomic_DNA"/>
</dbReference>
<feature type="compositionally biased region" description="Basic and acidic residues" evidence="1">
    <location>
        <begin position="68"/>
        <end position="81"/>
    </location>
</feature>
<feature type="region of interest" description="Disordered" evidence="1">
    <location>
        <begin position="66"/>
        <end position="94"/>
    </location>
</feature>
<gene>
    <name evidence="2" type="ORF">BofuT4_P066810.1</name>
</gene>
<dbReference type="InParanoid" id="G2XRA5"/>
<protein>
    <submittedName>
        <fullName evidence="2">Uncharacterized protein</fullName>
    </submittedName>
</protein>
<dbReference type="Proteomes" id="UP000008177">
    <property type="component" value="Unplaced contigs"/>
</dbReference>
<proteinExistence type="predicted"/>
<organism evidence="2 3">
    <name type="scientific">Botryotinia fuckeliana (strain T4)</name>
    <name type="common">Noble rot fungus</name>
    <name type="synonym">Botrytis cinerea</name>
    <dbReference type="NCBI Taxonomy" id="999810"/>
    <lineage>
        <taxon>Eukaryota</taxon>
        <taxon>Fungi</taxon>
        <taxon>Dikarya</taxon>
        <taxon>Ascomycota</taxon>
        <taxon>Pezizomycotina</taxon>
        <taxon>Leotiomycetes</taxon>
        <taxon>Helotiales</taxon>
        <taxon>Sclerotiniaceae</taxon>
        <taxon>Botrytis</taxon>
    </lineage>
</organism>
<dbReference type="HOGENOM" id="CLU_2183528_0_0_1"/>
<reference evidence="3" key="1">
    <citation type="journal article" date="2011" name="PLoS Genet.">
        <title>Genomic analysis of the necrotrophic fungal pathogens Sclerotinia sclerotiorum and Botrytis cinerea.</title>
        <authorList>
            <person name="Amselem J."/>
            <person name="Cuomo C.A."/>
            <person name="van Kan J.A."/>
            <person name="Viaud M."/>
            <person name="Benito E.P."/>
            <person name="Couloux A."/>
            <person name="Coutinho P.M."/>
            <person name="de Vries R.P."/>
            <person name="Dyer P.S."/>
            <person name="Fillinger S."/>
            <person name="Fournier E."/>
            <person name="Gout L."/>
            <person name="Hahn M."/>
            <person name="Kohn L."/>
            <person name="Lapalu N."/>
            <person name="Plummer K.M."/>
            <person name="Pradier J.M."/>
            <person name="Quevillon E."/>
            <person name="Sharon A."/>
            <person name="Simon A."/>
            <person name="ten Have A."/>
            <person name="Tudzynski B."/>
            <person name="Tudzynski P."/>
            <person name="Wincker P."/>
            <person name="Andrew M."/>
            <person name="Anthouard V."/>
            <person name="Beever R.E."/>
            <person name="Beffa R."/>
            <person name="Benoit I."/>
            <person name="Bouzid O."/>
            <person name="Brault B."/>
            <person name="Chen Z."/>
            <person name="Choquer M."/>
            <person name="Collemare J."/>
            <person name="Cotton P."/>
            <person name="Danchin E.G."/>
            <person name="Da Silva C."/>
            <person name="Gautier A."/>
            <person name="Giraud C."/>
            <person name="Giraud T."/>
            <person name="Gonzalez C."/>
            <person name="Grossetete S."/>
            <person name="Guldener U."/>
            <person name="Henrissat B."/>
            <person name="Howlett B.J."/>
            <person name="Kodira C."/>
            <person name="Kretschmer M."/>
            <person name="Lappartient A."/>
            <person name="Leroch M."/>
            <person name="Levis C."/>
            <person name="Mauceli E."/>
            <person name="Neuveglise C."/>
            <person name="Oeser B."/>
            <person name="Pearson M."/>
            <person name="Poulain J."/>
            <person name="Poussereau N."/>
            <person name="Quesneville H."/>
            <person name="Rascle C."/>
            <person name="Schumacher J."/>
            <person name="Segurens B."/>
            <person name="Sexton A."/>
            <person name="Silva E."/>
            <person name="Sirven C."/>
            <person name="Soanes D.M."/>
            <person name="Talbot N.J."/>
            <person name="Templeton M."/>
            <person name="Yandava C."/>
            <person name="Yarden O."/>
            <person name="Zeng Q."/>
            <person name="Rollins J.A."/>
            <person name="Lebrun M.H."/>
            <person name="Dickman M."/>
        </authorList>
    </citation>
    <scope>NUCLEOTIDE SEQUENCE [LARGE SCALE GENOMIC DNA]</scope>
    <source>
        <strain evidence="3">T4</strain>
    </source>
</reference>